<dbReference type="Gene3D" id="3.40.50.300">
    <property type="entry name" value="P-loop containing nucleotide triphosphate hydrolases"/>
    <property type="match status" value="1"/>
</dbReference>
<reference evidence="10" key="1">
    <citation type="journal article" date="2019" name="Int. J. Syst. Evol. Microbiol.">
        <title>The Global Catalogue of Microorganisms (GCM) 10K type strain sequencing project: providing services to taxonomists for standard genome sequencing and annotation.</title>
        <authorList>
            <consortium name="The Broad Institute Genomics Platform"/>
            <consortium name="The Broad Institute Genome Sequencing Center for Infectious Disease"/>
            <person name="Wu L."/>
            <person name="Ma J."/>
        </authorList>
    </citation>
    <scope>NUCLEOTIDE SEQUENCE [LARGE SCALE GENOMIC DNA]</scope>
    <source>
        <strain evidence="10">JCM 5062</strain>
    </source>
</reference>
<evidence type="ECO:0000256" key="1">
    <source>
        <dbReference type="ARBA" id="ARBA00004651"/>
    </source>
</evidence>
<feature type="transmembrane region" description="Helical" evidence="6">
    <location>
        <begin position="176"/>
        <end position="194"/>
    </location>
</feature>
<evidence type="ECO:0008006" key="11">
    <source>
        <dbReference type="Google" id="ProtNLM"/>
    </source>
</evidence>
<evidence type="ECO:0000256" key="3">
    <source>
        <dbReference type="ARBA" id="ARBA00022989"/>
    </source>
</evidence>
<feature type="compositionally biased region" description="Polar residues" evidence="5">
    <location>
        <begin position="479"/>
        <end position="495"/>
    </location>
</feature>
<feature type="transmembrane region" description="Helical" evidence="6">
    <location>
        <begin position="34"/>
        <end position="54"/>
    </location>
</feature>
<dbReference type="Proteomes" id="UP001499942">
    <property type="component" value="Unassembled WGS sequence"/>
</dbReference>
<protein>
    <recommendedName>
        <fullName evidence="11">ABC transporter</fullName>
    </recommendedName>
</protein>
<dbReference type="Pfam" id="PF00005">
    <property type="entry name" value="ABC_tran"/>
    <property type="match status" value="1"/>
</dbReference>
<dbReference type="EMBL" id="BAAASR010000018">
    <property type="protein sequence ID" value="GAA2500483.1"/>
    <property type="molecule type" value="Genomic_DNA"/>
</dbReference>
<dbReference type="InterPro" id="IPR000873">
    <property type="entry name" value="AMP-dep_synth/lig_dom"/>
</dbReference>
<dbReference type="InterPro" id="IPR011527">
    <property type="entry name" value="ABC1_TM_dom"/>
</dbReference>
<dbReference type="InterPro" id="IPR025110">
    <property type="entry name" value="AMP-bd_C"/>
</dbReference>
<feature type="region of interest" description="Disordered" evidence="5">
    <location>
        <begin position="587"/>
        <end position="699"/>
    </location>
</feature>
<feature type="compositionally biased region" description="Basic residues" evidence="5">
    <location>
        <begin position="675"/>
        <end position="685"/>
    </location>
</feature>
<feature type="transmembrane region" description="Helical" evidence="6">
    <location>
        <begin position="145"/>
        <end position="170"/>
    </location>
</feature>
<dbReference type="SUPFAM" id="SSF90123">
    <property type="entry name" value="ABC transporter transmembrane region"/>
    <property type="match status" value="1"/>
</dbReference>
<dbReference type="InterPro" id="IPR036640">
    <property type="entry name" value="ABC1_TM_sf"/>
</dbReference>
<dbReference type="InterPro" id="IPR003439">
    <property type="entry name" value="ABC_transporter-like_ATP-bd"/>
</dbReference>
<dbReference type="Gene3D" id="3.30.300.30">
    <property type="match status" value="1"/>
</dbReference>
<keyword evidence="2 6" id="KW-0812">Transmembrane</keyword>
<comment type="caution">
    <text evidence="9">The sequence shown here is derived from an EMBL/GenBank/DDBJ whole genome shotgun (WGS) entry which is preliminary data.</text>
</comment>
<feature type="region of interest" description="Disordered" evidence="5">
    <location>
        <begin position="463"/>
        <end position="571"/>
    </location>
</feature>
<feature type="compositionally biased region" description="Low complexity" evidence="5">
    <location>
        <begin position="655"/>
        <end position="669"/>
    </location>
</feature>
<feature type="transmembrane region" description="Helical" evidence="6">
    <location>
        <begin position="74"/>
        <end position="94"/>
    </location>
</feature>
<dbReference type="Gene3D" id="3.40.50.12780">
    <property type="entry name" value="N-terminal domain of ligase-like"/>
    <property type="match status" value="1"/>
</dbReference>
<dbReference type="PROSITE" id="PS50893">
    <property type="entry name" value="ABC_TRANSPORTER_2"/>
    <property type="match status" value="1"/>
</dbReference>
<dbReference type="Pfam" id="PF00501">
    <property type="entry name" value="AMP-binding"/>
    <property type="match status" value="1"/>
</dbReference>
<organism evidence="9 10">
    <name type="scientific">Streptomyces gobitricini</name>
    <dbReference type="NCBI Taxonomy" id="68211"/>
    <lineage>
        <taxon>Bacteria</taxon>
        <taxon>Bacillati</taxon>
        <taxon>Actinomycetota</taxon>
        <taxon>Actinomycetes</taxon>
        <taxon>Kitasatosporales</taxon>
        <taxon>Streptomycetaceae</taxon>
        <taxon>Streptomyces</taxon>
    </lineage>
</organism>
<feature type="compositionally biased region" description="Low complexity" evidence="5">
    <location>
        <begin position="630"/>
        <end position="642"/>
    </location>
</feature>
<dbReference type="InterPro" id="IPR039421">
    <property type="entry name" value="Type_1_exporter"/>
</dbReference>
<dbReference type="SUPFAM" id="SSF56801">
    <property type="entry name" value="Acetyl-CoA synthetase-like"/>
    <property type="match status" value="1"/>
</dbReference>
<evidence type="ECO:0000259" key="8">
    <source>
        <dbReference type="PROSITE" id="PS50929"/>
    </source>
</evidence>
<feature type="transmembrane region" description="Helical" evidence="6">
    <location>
        <begin position="260"/>
        <end position="281"/>
    </location>
</feature>
<keyword evidence="3 6" id="KW-1133">Transmembrane helix</keyword>
<feature type="compositionally biased region" description="Basic and acidic residues" evidence="5">
    <location>
        <begin position="619"/>
        <end position="629"/>
    </location>
</feature>
<evidence type="ECO:0000256" key="4">
    <source>
        <dbReference type="ARBA" id="ARBA00023136"/>
    </source>
</evidence>
<dbReference type="CDD" id="cd07346">
    <property type="entry name" value="ABC_6TM_exporters"/>
    <property type="match status" value="1"/>
</dbReference>
<evidence type="ECO:0000313" key="9">
    <source>
        <dbReference type="EMBL" id="GAA2500483.1"/>
    </source>
</evidence>
<dbReference type="SUPFAM" id="SSF52540">
    <property type="entry name" value="P-loop containing nucleoside triphosphate hydrolases"/>
    <property type="match status" value="1"/>
</dbReference>
<dbReference type="Pfam" id="PF13193">
    <property type="entry name" value="AMP-binding_C"/>
    <property type="match status" value="1"/>
</dbReference>
<dbReference type="Pfam" id="PF00664">
    <property type="entry name" value="ABC_membrane"/>
    <property type="match status" value="1"/>
</dbReference>
<feature type="compositionally biased region" description="Low complexity" evidence="5">
    <location>
        <begin position="536"/>
        <end position="569"/>
    </location>
</feature>
<evidence type="ECO:0000256" key="5">
    <source>
        <dbReference type="SAM" id="MobiDB-lite"/>
    </source>
</evidence>
<dbReference type="CDD" id="cd04433">
    <property type="entry name" value="AFD_class_I"/>
    <property type="match status" value="1"/>
</dbReference>
<dbReference type="InterPro" id="IPR027417">
    <property type="entry name" value="P-loop_NTPase"/>
</dbReference>
<comment type="subcellular location">
    <subcellularLocation>
        <location evidence="1">Cell membrane</location>
        <topology evidence="1">Multi-pass membrane protein</topology>
    </subcellularLocation>
</comment>
<keyword evidence="10" id="KW-1185">Reference proteome</keyword>
<proteinExistence type="predicted"/>
<name>A0ABP5ZTI5_9ACTN</name>
<evidence type="ECO:0000256" key="6">
    <source>
        <dbReference type="SAM" id="Phobius"/>
    </source>
</evidence>
<evidence type="ECO:0000259" key="7">
    <source>
        <dbReference type="PROSITE" id="PS50893"/>
    </source>
</evidence>
<sequence length="871" mass="92720">MAHLLEGIEADGYDRRYRDRELARRIAPYFRGRGGTVAFVAVAVVVAATAGSAVPLLLARTVDSALNDDGGGRVAWLVTAILISGTIAWLFTYLQERMAGTLVSDVVLSLRLRVFEAAMPQGMTFHDTYANGVVVSRVTNDTQAFATLINLVLSLLGRVLMIVILLTALFLINVPLALLTTLVAAVVVAVSLAFRRAARSASLRQQEALAEVNGYVQETLRGIAVARNHSHQQAAQAGLDEVNHRWFRASVRLNRMFSGIFPPLISLTGLGTVAVVLVGGHGVDSGSVSGGQWVLFLEALALFWSPLTSIASFWSQLQQGLAAGERVFALVDREPAVRQRDRLPVPRLRGEITLRDVRFGYDAQHPVLKGVSLTVPAGRTLALVGHTGAGKSSLVRLITRAYEFQEGRIEVDGQDVRTLDLEQYRRCLGVVTQTPFLFSGTVADNIARGRPGATREDVEAAARAVAERNRTHSAAARNGTRSTTASSSPWTSRTAPRTAPDGRAPPGSPATTSHGPPHPTPPSCTSTPPARPGSPRRPSTRSATSSTAARSTRAPTASPRTTASWPPSRCCTPSAWSPDWSPLCGPGRSSFSSAASPRTAPERPGRARLHGAGRRPHGLRPDDTRDRRLPSPAAAACPAAVPLLGGRPAAGRGTADQGAAGAGRPAGLRLDGGRSHRRAPARGRRPGADRGVGRPLPGVQVRVVDEHGREVPRGEEGALLVRTPAMFTHYLGHPEATRRAFRDGWYATGDVARLGPDGHLHLVGRKDSFINVGGKKVNALEVEQALLAHLSVAEAVVWGEETGDTGERVRATVVARTPLPAAELTSHCRARLLPHQVPTTVDFVSALPKNPMGKIRRTAVRAAPGADGNRV</sequence>
<dbReference type="Gene3D" id="1.20.1560.10">
    <property type="entry name" value="ABC transporter type 1, transmembrane domain"/>
    <property type="match status" value="1"/>
</dbReference>
<dbReference type="InterPro" id="IPR042099">
    <property type="entry name" value="ANL_N_sf"/>
</dbReference>
<dbReference type="PANTHER" id="PTHR43394">
    <property type="entry name" value="ATP-DEPENDENT PERMEASE MDL1, MITOCHONDRIAL"/>
    <property type="match status" value="1"/>
</dbReference>
<evidence type="ECO:0000313" key="10">
    <source>
        <dbReference type="Proteomes" id="UP001499942"/>
    </source>
</evidence>
<gene>
    <name evidence="9" type="ORF">GCM10010393_36140</name>
</gene>
<feature type="compositionally biased region" description="Basic residues" evidence="5">
    <location>
        <begin position="606"/>
        <end position="618"/>
    </location>
</feature>
<accession>A0ABP5ZTI5</accession>
<keyword evidence="4 6" id="KW-0472">Membrane</keyword>
<feature type="domain" description="ABC transporter" evidence="7">
    <location>
        <begin position="352"/>
        <end position="637"/>
    </location>
</feature>
<dbReference type="PANTHER" id="PTHR43394:SF1">
    <property type="entry name" value="ATP-BINDING CASSETTE SUB-FAMILY B MEMBER 10, MITOCHONDRIAL"/>
    <property type="match status" value="1"/>
</dbReference>
<feature type="domain" description="ABC transmembrane type-1" evidence="8">
    <location>
        <begin position="38"/>
        <end position="319"/>
    </location>
</feature>
<dbReference type="InterPro" id="IPR045851">
    <property type="entry name" value="AMP-bd_C_sf"/>
</dbReference>
<evidence type="ECO:0000256" key="2">
    <source>
        <dbReference type="ARBA" id="ARBA00022692"/>
    </source>
</evidence>
<dbReference type="PROSITE" id="PS50929">
    <property type="entry name" value="ABC_TM1F"/>
    <property type="match status" value="1"/>
</dbReference>